<keyword evidence="6" id="KW-1185">Reference proteome</keyword>
<dbReference type="InterPro" id="IPR050518">
    <property type="entry name" value="Rpo3/RPB3_RNA_Pol_subunit"/>
</dbReference>
<dbReference type="SUPFAM" id="SSF55257">
    <property type="entry name" value="RBP11-like subunits of RNA polymerase"/>
    <property type="match status" value="1"/>
</dbReference>
<dbReference type="OrthoDB" id="270173at2759"/>
<dbReference type="Pfam" id="PF01000">
    <property type="entry name" value="RNA_pol_A_bac"/>
    <property type="match status" value="1"/>
</dbReference>
<dbReference type="SUPFAM" id="SSF56553">
    <property type="entry name" value="Insert subdomain of RNA polymerase alpha subunit"/>
    <property type="match status" value="1"/>
</dbReference>
<dbReference type="EMBL" id="KZ819311">
    <property type="protein sequence ID" value="PWN94522.1"/>
    <property type="molecule type" value="Genomic_DNA"/>
</dbReference>
<dbReference type="RefSeq" id="XP_025594801.1">
    <property type="nucleotide sequence ID" value="XM_025741099.1"/>
</dbReference>
<dbReference type="CDD" id="cd07031">
    <property type="entry name" value="RNAP_II_RPB3"/>
    <property type="match status" value="1"/>
</dbReference>
<sequence>MSQAAPGHGQLGTGRITFLGPAALARPRIQITHIDRSSVRFTLDGVDLSFANSLRRIIIADIPTCAIDMVEIQENTSALPDEMLAHRLGMIPLVSDHARDALVDHRECTCEESCARCSIELTIAAKATANHRGTLEVTSKDMVRSARASGGGADMYEEVVDVPPRSANFGQPVGQDNPASDGVMIVKLRAGQEFKARCIARKGFAKEHAKWSPVSAVGFEYDPHNILRHTSLWHERDAAAEWPASENANQEEPADPEEPFDYEARPGRFYFDVETVGSVSPGEVVESGLNLLELKTAQIVQELGVLHDGPGDEQLVNGHDGQGAYGEAYGAPNGANGAQYAY</sequence>
<dbReference type="Pfam" id="PF01193">
    <property type="entry name" value="RNA_pol_L"/>
    <property type="match status" value="1"/>
</dbReference>
<dbReference type="InterPro" id="IPR036643">
    <property type="entry name" value="RNApol_insert_sf"/>
</dbReference>
<evidence type="ECO:0000313" key="6">
    <source>
        <dbReference type="Proteomes" id="UP000245946"/>
    </source>
</evidence>
<evidence type="ECO:0000256" key="2">
    <source>
        <dbReference type="ARBA" id="ARBA00023163"/>
    </source>
</evidence>
<dbReference type="PROSITE" id="PS00446">
    <property type="entry name" value="RNA_POL_D_30KD"/>
    <property type="match status" value="1"/>
</dbReference>
<name>A0A316YZF6_9BASI</name>
<dbReference type="HAMAP" id="MF_00320">
    <property type="entry name" value="RNApol_arch_Rpo3"/>
    <property type="match status" value="1"/>
</dbReference>
<dbReference type="GeneID" id="37268643"/>
<dbReference type="InterPro" id="IPR022842">
    <property type="entry name" value="RNAP_Rpo3/Rpb3/RPAC1"/>
</dbReference>
<dbReference type="Gene3D" id="3.30.1360.10">
    <property type="entry name" value="RNA polymerase, RBP11-like subunit"/>
    <property type="match status" value="1"/>
</dbReference>
<keyword evidence="1" id="KW-0240">DNA-directed RNA polymerase</keyword>
<dbReference type="InterPro" id="IPR001514">
    <property type="entry name" value="DNA-dir_RNA_pol_30-40kDasu_CS"/>
</dbReference>
<gene>
    <name evidence="5" type="ORF">FA09DRAFT_323758</name>
</gene>
<protein>
    <submittedName>
        <fullName evidence="5">RBP11-like subunits of RNA polymerase</fullName>
    </submittedName>
</protein>
<dbReference type="GO" id="GO:0006366">
    <property type="term" value="P:transcription by RNA polymerase II"/>
    <property type="evidence" value="ECO:0007669"/>
    <property type="project" value="TreeGrafter"/>
</dbReference>
<evidence type="ECO:0000259" key="4">
    <source>
        <dbReference type="SMART" id="SM00662"/>
    </source>
</evidence>
<dbReference type="GO" id="GO:0005665">
    <property type="term" value="C:RNA polymerase II, core complex"/>
    <property type="evidence" value="ECO:0007669"/>
    <property type="project" value="TreeGrafter"/>
</dbReference>
<dbReference type="InterPro" id="IPR036603">
    <property type="entry name" value="RBP11-like"/>
</dbReference>
<dbReference type="InterPro" id="IPR011262">
    <property type="entry name" value="DNA-dir_RNA_pol_insert"/>
</dbReference>
<accession>A0A316YZF6</accession>
<dbReference type="Gene3D" id="2.170.120.12">
    <property type="entry name" value="DNA-directed RNA polymerase, insert domain"/>
    <property type="match status" value="1"/>
</dbReference>
<dbReference type="PANTHER" id="PTHR11800">
    <property type="entry name" value="DNA-DIRECTED RNA POLYMERASE"/>
    <property type="match status" value="1"/>
</dbReference>
<dbReference type="AlphaFoldDB" id="A0A316YZF6"/>
<dbReference type="Proteomes" id="UP000245946">
    <property type="component" value="Unassembled WGS sequence"/>
</dbReference>
<feature type="domain" description="DNA-directed RNA polymerase RpoA/D/Rpb3-type" evidence="4">
    <location>
        <begin position="38"/>
        <end position="302"/>
    </location>
</feature>
<reference evidence="5 6" key="1">
    <citation type="journal article" date="2018" name="Mol. Biol. Evol.">
        <title>Broad Genomic Sampling Reveals a Smut Pathogenic Ancestry of the Fungal Clade Ustilaginomycotina.</title>
        <authorList>
            <person name="Kijpornyongpan T."/>
            <person name="Mondo S.J."/>
            <person name="Barry K."/>
            <person name="Sandor L."/>
            <person name="Lee J."/>
            <person name="Lipzen A."/>
            <person name="Pangilinan J."/>
            <person name="LaButti K."/>
            <person name="Hainaut M."/>
            <person name="Henrissat B."/>
            <person name="Grigoriev I.V."/>
            <person name="Spatafora J.W."/>
            <person name="Aime M.C."/>
        </authorList>
    </citation>
    <scope>NUCLEOTIDE SEQUENCE [LARGE SCALE GENOMIC DNA]</scope>
    <source>
        <strain evidence="5 6">MCA 4186</strain>
    </source>
</reference>
<evidence type="ECO:0000256" key="3">
    <source>
        <dbReference type="ARBA" id="ARBA00025804"/>
    </source>
</evidence>
<dbReference type="SMART" id="SM00662">
    <property type="entry name" value="RPOLD"/>
    <property type="match status" value="1"/>
</dbReference>
<dbReference type="InterPro" id="IPR011263">
    <property type="entry name" value="DNA-dir_RNA_pol_RpoA/D/Rpb3"/>
</dbReference>
<dbReference type="GO" id="GO:0046983">
    <property type="term" value="F:protein dimerization activity"/>
    <property type="evidence" value="ECO:0007669"/>
    <property type="project" value="InterPro"/>
</dbReference>
<dbReference type="PANTHER" id="PTHR11800:SF2">
    <property type="entry name" value="DNA-DIRECTED RNA POLYMERASE II SUBUNIT RPB3"/>
    <property type="match status" value="1"/>
</dbReference>
<evidence type="ECO:0000256" key="1">
    <source>
        <dbReference type="ARBA" id="ARBA00022478"/>
    </source>
</evidence>
<dbReference type="GO" id="GO:0003677">
    <property type="term" value="F:DNA binding"/>
    <property type="evidence" value="ECO:0007669"/>
    <property type="project" value="InterPro"/>
</dbReference>
<keyword evidence="2" id="KW-0804">Transcription</keyword>
<proteinExistence type="inferred from homology"/>
<dbReference type="GO" id="GO:0003899">
    <property type="term" value="F:DNA-directed RNA polymerase activity"/>
    <property type="evidence" value="ECO:0007669"/>
    <property type="project" value="InterPro"/>
</dbReference>
<dbReference type="STRING" id="58919.A0A316YZF6"/>
<organism evidence="5 6">
    <name type="scientific">Tilletiopsis washingtonensis</name>
    <dbReference type="NCBI Taxonomy" id="58919"/>
    <lineage>
        <taxon>Eukaryota</taxon>
        <taxon>Fungi</taxon>
        <taxon>Dikarya</taxon>
        <taxon>Basidiomycota</taxon>
        <taxon>Ustilaginomycotina</taxon>
        <taxon>Exobasidiomycetes</taxon>
        <taxon>Entylomatales</taxon>
        <taxon>Entylomatales incertae sedis</taxon>
        <taxon>Tilletiopsis</taxon>
    </lineage>
</organism>
<comment type="similarity">
    <text evidence="3">Belongs to the archaeal Rpo3/eukaryotic RPB3 RNA polymerase subunit family.</text>
</comment>
<evidence type="ECO:0000313" key="5">
    <source>
        <dbReference type="EMBL" id="PWN94522.1"/>
    </source>
</evidence>